<dbReference type="Gene3D" id="2.60.120.260">
    <property type="entry name" value="Galactose-binding domain-like"/>
    <property type="match status" value="1"/>
</dbReference>
<dbReference type="InterPro" id="IPR000421">
    <property type="entry name" value="FA58C"/>
</dbReference>
<proteinExistence type="predicted"/>
<dbReference type="InterPro" id="IPR008979">
    <property type="entry name" value="Galactose-bd-like_sf"/>
</dbReference>
<dbReference type="Proteomes" id="UP000315037">
    <property type="component" value="Unassembled WGS sequence"/>
</dbReference>
<dbReference type="Pfam" id="PF22633">
    <property type="entry name" value="F5_F8_type_C_2"/>
    <property type="match status" value="1"/>
</dbReference>
<gene>
    <name evidence="2" type="ORF">E3202_04080</name>
</gene>
<dbReference type="PANTHER" id="PTHR45713">
    <property type="entry name" value="FTP DOMAIN-CONTAINING PROTEIN"/>
    <property type="match status" value="1"/>
</dbReference>
<name>A0A506URZ6_9PROT</name>
<dbReference type="EMBL" id="SORZ01000001">
    <property type="protein sequence ID" value="TPW36082.1"/>
    <property type="molecule type" value="Genomic_DNA"/>
</dbReference>
<feature type="domain" description="F5/8 type C" evidence="1">
    <location>
        <begin position="1"/>
        <end position="142"/>
    </location>
</feature>
<evidence type="ECO:0000313" key="3">
    <source>
        <dbReference type="Proteomes" id="UP000315037"/>
    </source>
</evidence>
<comment type="caution">
    <text evidence="2">The sequence shown here is derived from an EMBL/GenBank/DDBJ whole genome shotgun (WGS) entry which is preliminary data.</text>
</comment>
<dbReference type="RefSeq" id="WP_165600426.1">
    <property type="nucleotide sequence ID" value="NZ_SORZ01000001.1"/>
</dbReference>
<reference evidence="2 3" key="1">
    <citation type="submission" date="2019-03" db="EMBL/GenBank/DDBJ databases">
        <title>The complete genome sequence of Neokomagataea sp. Jb2 NBRC113641.</title>
        <authorList>
            <person name="Chua K.-O."/>
            <person name="Chan K.-G."/>
            <person name="See-Too W.-S."/>
        </authorList>
    </citation>
    <scope>NUCLEOTIDE SEQUENCE [LARGE SCALE GENOMIC DNA]</scope>
    <source>
        <strain evidence="2 3">Jb2</strain>
    </source>
</reference>
<accession>A0A506URZ6</accession>
<dbReference type="PANTHER" id="PTHR45713:SF6">
    <property type="entry name" value="F5_8 TYPE C DOMAIN-CONTAINING PROTEIN"/>
    <property type="match status" value="1"/>
</dbReference>
<organism evidence="2 3">
    <name type="scientific">Oecophyllibacter saccharovorans</name>
    <dbReference type="NCBI Taxonomy" id="2558360"/>
    <lineage>
        <taxon>Bacteria</taxon>
        <taxon>Pseudomonadati</taxon>
        <taxon>Pseudomonadota</taxon>
        <taxon>Alphaproteobacteria</taxon>
        <taxon>Acetobacterales</taxon>
        <taxon>Acetobacteraceae</taxon>
        <taxon>Oecophyllibacter</taxon>
    </lineage>
</organism>
<evidence type="ECO:0000259" key="1">
    <source>
        <dbReference type="PROSITE" id="PS50022"/>
    </source>
</evidence>
<dbReference type="InterPro" id="IPR051941">
    <property type="entry name" value="BG_Antigen-Binding_Lectin"/>
</dbReference>
<keyword evidence="3" id="KW-1185">Reference proteome</keyword>
<dbReference type="SUPFAM" id="SSF49785">
    <property type="entry name" value="Galactose-binding domain-like"/>
    <property type="match status" value="1"/>
</dbReference>
<protein>
    <submittedName>
        <fullName evidence="2">Discoidin domain-containing protein</fullName>
    </submittedName>
</protein>
<evidence type="ECO:0000313" key="2">
    <source>
        <dbReference type="EMBL" id="TPW36082.1"/>
    </source>
</evidence>
<dbReference type="AlphaFoldDB" id="A0A506URZ6"/>
<sequence length="671" mass="77238">MFDLALGKPATQSSKYPEILVPLDVNAANANSINSSDSYCQTNAEWFPWWQVDLEASCLISEIVLYNTSFWPSRMRRFTILISKNGQTWQEVFSKTDSSIFGGDDENAYRVQFAASIIGRFVRVRLDNWDYLHLKRVCIYGNVCHNFPSEEKAVNNKISLPSKIIFSSNYNEDDQFLPIYIDNFLNYTPDNCYLFINFPSSRPIPLNLITPNSRVHIFNGEVDRKKWGGTLLLGHMESYREALNVLGKIDYFCTCATNGLFVKLFDLKAAVQRLELNDQAPVGMTRNYLIDVPLNNIPRGKEWIWDNLLDSKSFREYLLYEADIKFMSLNQIEGLFASGAEWNTLYSRIEILKKSASYFPYPNIKTPALEEFLPVTFFRRFGSGKFTNICHMLWDPHRDVTFLDLIEFAVKLPVHMCQVKWFNRNPDTLPTAALDQKWFRALLDDLLTLDTPNAYRERFLKRLLTQSFSEASRLGEVYTPLTRFWRSEAQEERAQWMCSSLIPVGKQVKLSPAFSTLSIGPSKNGSLAAWLLSSDSPVDTLHYEAIISEEASTTTLSLQVNKDGEPSGRHEWGDTRATLFLSPMVGEKAQVFRLSLRRPFEFVHEQIMHNIRLSDGHSNLAWPLTLQEDEEGWCHFYFLRPQNHFGEIWIGIPAFLRTSISMKIAFGISPI</sequence>
<dbReference type="PROSITE" id="PS50022">
    <property type="entry name" value="FA58C_3"/>
    <property type="match status" value="1"/>
</dbReference>